<dbReference type="OMA" id="KLRVDQF"/>
<dbReference type="Gene3D" id="3.30.200.20">
    <property type="entry name" value="Phosphorylase Kinase, domain 1"/>
    <property type="match status" value="2"/>
</dbReference>
<keyword evidence="5 10" id="KW-0547">Nucleotide-binding</keyword>
<dbReference type="CDD" id="cd21776">
    <property type="entry name" value="MobB_Sid2p-like"/>
    <property type="match status" value="1"/>
</dbReference>
<dbReference type="GO" id="GO:0010971">
    <property type="term" value="P:positive regulation of G2/M transition of mitotic cell cycle"/>
    <property type="evidence" value="ECO:0007669"/>
    <property type="project" value="EnsemblFungi"/>
</dbReference>
<dbReference type="GO" id="GO:1903501">
    <property type="term" value="P:positive regulation of mitotic actomyosin contractile ring assembly"/>
    <property type="evidence" value="ECO:0007669"/>
    <property type="project" value="EnsemblFungi"/>
</dbReference>
<evidence type="ECO:0000256" key="1">
    <source>
        <dbReference type="ARBA" id="ARBA00012513"/>
    </source>
</evidence>
<feature type="compositionally biased region" description="Polar residues" evidence="11">
    <location>
        <begin position="137"/>
        <end position="147"/>
    </location>
</feature>
<evidence type="ECO:0000256" key="3">
    <source>
        <dbReference type="ARBA" id="ARBA00022553"/>
    </source>
</evidence>
<evidence type="ECO:0000256" key="10">
    <source>
        <dbReference type="PROSITE-ProRule" id="PRU10141"/>
    </source>
</evidence>
<evidence type="ECO:0000256" key="9">
    <source>
        <dbReference type="ARBA" id="ARBA00048679"/>
    </source>
</evidence>
<organism evidence="14 15">
    <name type="scientific">Eutypa lata (strain UCR-EL1)</name>
    <name type="common">Grapevine dieback disease fungus</name>
    <name type="synonym">Eutypa armeniacae</name>
    <dbReference type="NCBI Taxonomy" id="1287681"/>
    <lineage>
        <taxon>Eukaryota</taxon>
        <taxon>Fungi</taxon>
        <taxon>Dikarya</taxon>
        <taxon>Ascomycota</taxon>
        <taxon>Pezizomycotina</taxon>
        <taxon>Sordariomycetes</taxon>
        <taxon>Xylariomycetidae</taxon>
        <taxon>Xylariales</taxon>
        <taxon>Diatrypaceae</taxon>
        <taxon>Eutypa</taxon>
    </lineage>
</organism>
<feature type="domain" description="Protein kinase" evidence="12">
    <location>
        <begin position="277"/>
        <end position="580"/>
    </location>
</feature>
<dbReference type="PROSITE" id="PS00108">
    <property type="entry name" value="PROTEIN_KINASE_ST"/>
    <property type="match status" value="1"/>
</dbReference>
<dbReference type="FunFam" id="1.10.510.10:FF:000141">
    <property type="entry name" value="Non-specific serine/threonine protein kinase"/>
    <property type="match status" value="1"/>
</dbReference>
<feature type="binding site" evidence="10">
    <location>
        <position position="306"/>
    </location>
    <ligand>
        <name>ATP</name>
        <dbReference type="ChEBI" id="CHEBI:30616"/>
    </ligand>
</feature>
<dbReference type="GO" id="GO:0035974">
    <property type="term" value="C:meiotic spindle pole body"/>
    <property type="evidence" value="ECO:0007669"/>
    <property type="project" value="EnsemblFungi"/>
</dbReference>
<dbReference type="PROSITE" id="PS50011">
    <property type="entry name" value="PROTEIN_KINASE_DOM"/>
    <property type="match status" value="1"/>
</dbReference>
<evidence type="ECO:0000256" key="4">
    <source>
        <dbReference type="ARBA" id="ARBA00022679"/>
    </source>
</evidence>
<dbReference type="GO" id="GO:0005524">
    <property type="term" value="F:ATP binding"/>
    <property type="evidence" value="ECO:0007669"/>
    <property type="project" value="UniProtKB-UniRule"/>
</dbReference>
<dbReference type="FunFam" id="3.30.200.20:FF:000109">
    <property type="entry name" value="Non-specific serine/threonine protein kinase"/>
    <property type="match status" value="1"/>
</dbReference>
<dbReference type="GO" id="GO:0120105">
    <property type="term" value="C:mitotic actomyosin contractile ring, intermediate layer"/>
    <property type="evidence" value="ECO:0007669"/>
    <property type="project" value="EnsemblFungi"/>
</dbReference>
<dbReference type="InterPro" id="IPR017892">
    <property type="entry name" value="Pkinase_C"/>
</dbReference>
<evidence type="ECO:0000259" key="13">
    <source>
        <dbReference type="PROSITE" id="PS51285"/>
    </source>
</evidence>
<feature type="region of interest" description="Disordered" evidence="11">
    <location>
        <begin position="163"/>
        <end position="187"/>
    </location>
</feature>
<dbReference type="Pfam" id="PF00433">
    <property type="entry name" value="Pkinase_C"/>
    <property type="match status" value="1"/>
</dbReference>
<dbReference type="KEGG" id="ela:UCREL1_8775"/>
<dbReference type="eggNOG" id="KOG0605">
    <property type="taxonomic scope" value="Eukaryota"/>
</dbReference>
<feature type="domain" description="AGC-kinase C-terminal" evidence="13">
    <location>
        <begin position="581"/>
        <end position="660"/>
    </location>
</feature>
<keyword evidence="15" id="KW-1185">Reference proteome</keyword>
<evidence type="ECO:0000313" key="14">
    <source>
        <dbReference type="EMBL" id="EMR64259.1"/>
    </source>
</evidence>
<dbReference type="GO" id="GO:0004674">
    <property type="term" value="F:protein serine/threonine kinase activity"/>
    <property type="evidence" value="ECO:0007669"/>
    <property type="project" value="UniProtKB-KW"/>
</dbReference>
<evidence type="ECO:0000256" key="5">
    <source>
        <dbReference type="ARBA" id="ARBA00022741"/>
    </source>
</evidence>
<keyword evidence="3" id="KW-0597">Phosphoprotein</keyword>
<dbReference type="Proteomes" id="UP000012174">
    <property type="component" value="Unassembled WGS sequence"/>
</dbReference>
<gene>
    <name evidence="14" type="ORF">UCREL1_8775</name>
</gene>
<dbReference type="GO" id="GO:0031028">
    <property type="term" value="P:septation initiation signaling"/>
    <property type="evidence" value="ECO:0007669"/>
    <property type="project" value="EnsemblFungi"/>
</dbReference>
<dbReference type="GO" id="GO:1902854">
    <property type="term" value="P:positive regulation of nuclear migration during mitotic telophase"/>
    <property type="evidence" value="ECO:0007669"/>
    <property type="project" value="EnsemblFungi"/>
</dbReference>
<dbReference type="GO" id="GO:1902846">
    <property type="term" value="P:positive regulation of mitotic spindle elongation"/>
    <property type="evidence" value="ECO:0007669"/>
    <property type="project" value="EnsemblFungi"/>
</dbReference>
<feature type="region of interest" description="Disordered" evidence="11">
    <location>
        <begin position="82"/>
        <end position="149"/>
    </location>
</feature>
<dbReference type="PANTHER" id="PTHR24356">
    <property type="entry name" value="SERINE/THREONINE-PROTEIN KINASE"/>
    <property type="match status" value="1"/>
</dbReference>
<evidence type="ECO:0000256" key="8">
    <source>
        <dbReference type="ARBA" id="ARBA00047899"/>
    </source>
</evidence>
<comment type="catalytic activity">
    <reaction evidence="8">
        <text>L-threonyl-[protein] + ATP = O-phospho-L-threonyl-[protein] + ADP + H(+)</text>
        <dbReference type="Rhea" id="RHEA:46608"/>
        <dbReference type="Rhea" id="RHEA-COMP:11060"/>
        <dbReference type="Rhea" id="RHEA-COMP:11605"/>
        <dbReference type="ChEBI" id="CHEBI:15378"/>
        <dbReference type="ChEBI" id="CHEBI:30013"/>
        <dbReference type="ChEBI" id="CHEBI:30616"/>
        <dbReference type="ChEBI" id="CHEBI:61977"/>
        <dbReference type="ChEBI" id="CHEBI:456216"/>
        <dbReference type="EC" id="2.7.11.1"/>
    </reaction>
</comment>
<keyword evidence="2" id="KW-0723">Serine/threonine-protein kinase</keyword>
<feature type="region of interest" description="Disordered" evidence="11">
    <location>
        <begin position="1"/>
        <end position="64"/>
    </location>
</feature>
<dbReference type="EMBL" id="KB707098">
    <property type="protein sequence ID" value="EMR64259.1"/>
    <property type="molecule type" value="Genomic_DNA"/>
</dbReference>
<dbReference type="FunFam" id="1.10.510.10:FF:000319">
    <property type="entry name" value="Non-specific serine/threonine protein kinase"/>
    <property type="match status" value="1"/>
</dbReference>
<comment type="catalytic activity">
    <reaction evidence="9">
        <text>L-seryl-[protein] + ATP = O-phospho-L-seryl-[protein] + ADP + H(+)</text>
        <dbReference type="Rhea" id="RHEA:17989"/>
        <dbReference type="Rhea" id="RHEA-COMP:9863"/>
        <dbReference type="Rhea" id="RHEA-COMP:11604"/>
        <dbReference type="ChEBI" id="CHEBI:15378"/>
        <dbReference type="ChEBI" id="CHEBI:29999"/>
        <dbReference type="ChEBI" id="CHEBI:30616"/>
        <dbReference type="ChEBI" id="CHEBI:83421"/>
        <dbReference type="ChEBI" id="CHEBI:456216"/>
        <dbReference type="EC" id="2.7.11.1"/>
    </reaction>
</comment>
<keyword evidence="7 10" id="KW-0067">ATP-binding</keyword>
<dbReference type="SMART" id="SM00220">
    <property type="entry name" value="S_TKc"/>
    <property type="match status" value="1"/>
</dbReference>
<keyword evidence="6 14" id="KW-0418">Kinase</keyword>
<dbReference type="AlphaFoldDB" id="M7SDG2"/>
<evidence type="ECO:0000256" key="6">
    <source>
        <dbReference type="ARBA" id="ARBA00022777"/>
    </source>
</evidence>
<dbReference type="PROSITE" id="PS51285">
    <property type="entry name" value="AGC_KINASE_CTER"/>
    <property type="match status" value="1"/>
</dbReference>
<dbReference type="Gene3D" id="1.10.510.10">
    <property type="entry name" value="Transferase(Phosphotransferase) domain 1"/>
    <property type="match status" value="2"/>
</dbReference>
<feature type="compositionally biased region" description="Low complexity" evidence="11">
    <location>
        <begin position="89"/>
        <end position="101"/>
    </location>
</feature>
<dbReference type="SUPFAM" id="SSF56112">
    <property type="entry name" value="Protein kinase-like (PK-like)"/>
    <property type="match status" value="1"/>
</dbReference>
<dbReference type="HOGENOM" id="CLU_000288_67_4_1"/>
<reference evidence="15" key="1">
    <citation type="journal article" date="2013" name="Genome Announc.">
        <title>Draft genome sequence of the grapevine dieback fungus Eutypa lata UCR-EL1.</title>
        <authorList>
            <person name="Blanco-Ulate B."/>
            <person name="Rolshausen P.E."/>
            <person name="Cantu D."/>
        </authorList>
    </citation>
    <scope>NUCLEOTIDE SEQUENCE [LARGE SCALE GENOMIC DNA]</scope>
    <source>
        <strain evidence="15">UCR-EL1</strain>
    </source>
</reference>
<feature type="region of interest" description="Disordered" evidence="11">
    <location>
        <begin position="656"/>
        <end position="675"/>
    </location>
</feature>
<evidence type="ECO:0000256" key="7">
    <source>
        <dbReference type="ARBA" id="ARBA00022840"/>
    </source>
</evidence>
<dbReference type="InterPro" id="IPR050236">
    <property type="entry name" value="Ser_Thr_kinase_AGC"/>
</dbReference>
<dbReference type="CDD" id="cd05600">
    <property type="entry name" value="STKc_Sid2p_like"/>
    <property type="match status" value="1"/>
</dbReference>
<dbReference type="SMART" id="SM00133">
    <property type="entry name" value="S_TK_X"/>
    <property type="match status" value="1"/>
</dbReference>
<dbReference type="GO" id="GO:0034973">
    <property type="term" value="C:Sid2-Mob1 complex"/>
    <property type="evidence" value="ECO:0007669"/>
    <property type="project" value="EnsemblFungi"/>
</dbReference>
<evidence type="ECO:0000256" key="11">
    <source>
        <dbReference type="SAM" id="MobiDB-lite"/>
    </source>
</evidence>
<dbReference type="GO" id="GO:1903473">
    <property type="term" value="P:positive regulation of mitotic actomyosin contractile ring contraction"/>
    <property type="evidence" value="ECO:0007669"/>
    <property type="project" value="EnsemblFungi"/>
</dbReference>
<sequence>MASYITSMFPSAPGKDLKSPATERPGTPGTPGMPSTPTTNNFLNPISTPQGSPSKKTIPPGAHDLTTAFDSALKLNTSALDSPIQLGRPQTQTQTTPLSPTKGNLQSTDNVRPGNGSPTFDESIIHKSGSRPGSPLKKQQGQENTPPSRIPIAESLYQHNHAAASRQEVYNLRDRPYTPTNKKFNTHRGLTPEELETLKKPSVRRLVNVTQLYFLDYYFDLLTYVGSRQTRLNAFKAEVPSPPQTDEEEYKKLWSKYSGRERAALRKRRVRLRHGDFQILTQVGQGGYGQVYLAQKKDTKEVCALKVMNKKLLFKLDEVRHVLTERDILTTANSEWLVRLLYSFQDDKSIYLAMEYVPGGDFRTLLNNTGVLSNRHARFYIAEMFCSVDALHKLGYIHRDLKPENFLVDSTGHIKLTDFGLAAGNIASSKINSMRVRLEKATEADVPFGKAMDQRTIAERREGYQSMREKDVNYAKSIVGSPDYMAPEVLRGEEYDFTVDYWSLGCMLFEALTGFPPFAGANADETWRNLKHWKEVLKRPVWEDPNYFLSNRTWGFITTCINSRSKRFSNINDIKQHHYFAEVNWETLRQTKAPFVPELDSETDAGYFDDFSSEADMAKYKEVHEKQQALETMADREDSMSKGLFVGFTFRHRKATSEDSTPRKSIQTDTFGTML</sequence>
<dbReference type="EC" id="2.7.11.1" evidence="1"/>
<evidence type="ECO:0000259" key="12">
    <source>
        <dbReference type="PROSITE" id="PS50011"/>
    </source>
</evidence>
<feature type="compositionally biased region" description="Polar residues" evidence="11">
    <location>
        <begin position="663"/>
        <end position="675"/>
    </location>
</feature>
<proteinExistence type="predicted"/>
<dbReference type="GO" id="GO:1905758">
    <property type="term" value="P:positive regulation of primary cell septum biogenesis"/>
    <property type="evidence" value="ECO:0007669"/>
    <property type="project" value="EnsemblFungi"/>
</dbReference>
<dbReference type="GO" id="GO:0044732">
    <property type="term" value="C:mitotic spindle pole body"/>
    <property type="evidence" value="ECO:0007669"/>
    <property type="project" value="EnsemblFungi"/>
</dbReference>
<feature type="compositionally biased region" description="Low complexity" evidence="11">
    <location>
        <begin position="20"/>
        <end position="39"/>
    </location>
</feature>
<dbReference type="GO" id="GO:0106310">
    <property type="term" value="F:protein serine kinase activity"/>
    <property type="evidence" value="ECO:0007669"/>
    <property type="project" value="RHEA"/>
</dbReference>
<feature type="compositionally biased region" description="Polar residues" evidence="11">
    <location>
        <begin position="40"/>
        <end position="55"/>
    </location>
</feature>
<dbReference type="InterPro" id="IPR008271">
    <property type="entry name" value="Ser/Thr_kinase_AS"/>
</dbReference>
<dbReference type="InterPro" id="IPR000961">
    <property type="entry name" value="AGC-kinase_C"/>
</dbReference>
<dbReference type="InterPro" id="IPR000719">
    <property type="entry name" value="Prot_kinase_dom"/>
</dbReference>
<accession>M7SDG2</accession>
<dbReference type="STRING" id="1287681.M7SDG2"/>
<dbReference type="OrthoDB" id="18472at2759"/>
<dbReference type="PANTHER" id="PTHR24356:SF417">
    <property type="entry name" value="CELL CYCLE PROTEIN KINASE DBF2-RELATED"/>
    <property type="match status" value="1"/>
</dbReference>
<evidence type="ECO:0000313" key="15">
    <source>
        <dbReference type="Proteomes" id="UP000012174"/>
    </source>
</evidence>
<feature type="compositionally biased region" description="Polar residues" evidence="11">
    <location>
        <begin position="102"/>
        <end position="120"/>
    </location>
</feature>
<name>M7SDG2_EUTLA</name>
<evidence type="ECO:0000256" key="2">
    <source>
        <dbReference type="ARBA" id="ARBA00022527"/>
    </source>
</evidence>
<keyword evidence="4" id="KW-0808">Transferase</keyword>
<dbReference type="GO" id="GO:0044878">
    <property type="term" value="P:mitotic cytokinesis checkpoint signaling"/>
    <property type="evidence" value="ECO:0007669"/>
    <property type="project" value="EnsemblFungi"/>
</dbReference>
<dbReference type="Pfam" id="PF00069">
    <property type="entry name" value="Pkinase"/>
    <property type="match status" value="2"/>
</dbReference>
<dbReference type="PROSITE" id="PS00107">
    <property type="entry name" value="PROTEIN_KINASE_ATP"/>
    <property type="match status" value="1"/>
</dbReference>
<dbReference type="InterPro" id="IPR017441">
    <property type="entry name" value="Protein_kinase_ATP_BS"/>
</dbReference>
<dbReference type="InterPro" id="IPR011009">
    <property type="entry name" value="Kinase-like_dom_sf"/>
</dbReference>
<protein>
    <recommendedName>
        <fullName evidence="1">non-specific serine/threonine protein kinase</fullName>
        <ecNumber evidence="1">2.7.11.1</ecNumber>
    </recommendedName>
</protein>